<proteinExistence type="predicted"/>
<sequence>MLVRFFDYVAPPLSDDARWLAVHAILTCENDVELGRRATVSSSLRVAPLQVCLVSSVHMLHGDPRTKRLHGKPFPANCFYKSL</sequence>
<dbReference type="HOGENOM" id="CLU_2540269_0_0_5"/>
<accession>W6S8K3</accession>
<dbReference type="AlphaFoldDB" id="W6S8K3"/>
<protein>
    <submittedName>
        <fullName evidence="1">Uncharacterized protein</fullName>
    </submittedName>
</protein>
<reference evidence="1" key="1">
    <citation type="submission" date="2013-11" db="EMBL/GenBank/DDBJ databases">
        <title>Draft genome sequence of the broad-host-range Rhizobium sp. LPU83 strain, a member of the low-genetic diversity Oregon-like Rhizobium sp. group.</title>
        <authorList>
            <person name="Wibberg D."/>
            <person name="Puehler A."/>
            <person name="Schlueter A."/>
        </authorList>
    </citation>
    <scope>NUCLEOTIDE SEQUENCE [LARGE SCALE GENOMIC DNA]</scope>
    <source>
        <strain evidence="1">LPU83</strain>
        <plasmid evidence="1">pLPU83d</plasmid>
    </source>
</reference>
<name>W6S8K3_9HYPH</name>
<evidence type="ECO:0000313" key="2">
    <source>
        <dbReference type="Proteomes" id="UP000019443"/>
    </source>
</evidence>
<dbReference type="EMBL" id="HG916855">
    <property type="protein sequence ID" value="CDM62436.1"/>
    <property type="molecule type" value="Genomic_DNA"/>
</dbReference>
<dbReference type="Proteomes" id="UP000019443">
    <property type="component" value="Plasmid pLPU83d"/>
</dbReference>
<dbReference type="KEGG" id="rhl:LPU83_pLPU83d_1066"/>
<keyword evidence="2" id="KW-1185">Reference proteome</keyword>
<evidence type="ECO:0000313" key="1">
    <source>
        <dbReference type="EMBL" id="CDM62436.1"/>
    </source>
</evidence>
<gene>
    <name evidence="1" type="ORF">LPU83_pLPU83d_1066</name>
</gene>
<organism evidence="1 2">
    <name type="scientific">Rhizobium favelukesii</name>
    <dbReference type="NCBI Taxonomy" id="348824"/>
    <lineage>
        <taxon>Bacteria</taxon>
        <taxon>Pseudomonadati</taxon>
        <taxon>Pseudomonadota</taxon>
        <taxon>Alphaproteobacteria</taxon>
        <taxon>Hyphomicrobiales</taxon>
        <taxon>Rhizobiaceae</taxon>
        <taxon>Rhizobium/Agrobacterium group</taxon>
        <taxon>Rhizobium</taxon>
    </lineage>
</organism>
<geneLocation type="plasmid" evidence="1 2">
    <name>pLPU83d</name>
</geneLocation>
<keyword evidence="1" id="KW-0614">Plasmid</keyword>